<proteinExistence type="predicted"/>
<dbReference type="Proteomes" id="UP001062846">
    <property type="component" value="Chromosome 10"/>
</dbReference>
<protein>
    <submittedName>
        <fullName evidence="1">Uncharacterized protein</fullName>
    </submittedName>
</protein>
<evidence type="ECO:0000313" key="2">
    <source>
        <dbReference type="Proteomes" id="UP001062846"/>
    </source>
</evidence>
<reference evidence="1" key="1">
    <citation type="submission" date="2022-02" db="EMBL/GenBank/DDBJ databases">
        <title>Plant Genome Project.</title>
        <authorList>
            <person name="Zhang R.-G."/>
        </authorList>
    </citation>
    <scope>NUCLEOTIDE SEQUENCE</scope>
    <source>
        <strain evidence="1">AT1</strain>
    </source>
</reference>
<gene>
    <name evidence="1" type="ORF">RHMOL_Rhmol10G0146300</name>
</gene>
<dbReference type="EMBL" id="CM046397">
    <property type="protein sequence ID" value="KAI8535069.1"/>
    <property type="molecule type" value="Genomic_DNA"/>
</dbReference>
<organism evidence="1 2">
    <name type="scientific">Rhododendron molle</name>
    <name type="common">Chinese azalea</name>
    <name type="synonym">Azalea mollis</name>
    <dbReference type="NCBI Taxonomy" id="49168"/>
    <lineage>
        <taxon>Eukaryota</taxon>
        <taxon>Viridiplantae</taxon>
        <taxon>Streptophyta</taxon>
        <taxon>Embryophyta</taxon>
        <taxon>Tracheophyta</taxon>
        <taxon>Spermatophyta</taxon>
        <taxon>Magnoliopsida</taxon>
        <taxon>eudicotyledons</taxon>
        <taxon>Gunneridae</taxon>
        <taxon>Pentapetalae</taxon>
        <taxon>asterids</taxon>
        <taxon>Ericales</taxon>
        <taxon>Ericaceae</taxon>
        <taxon>Ericoideae</taxon>
        <taxon>Rhodoreae</taxon>
        <taxon>Rhododendron</taxon>
    </lineage>
</organism>
<evidence type="ECO:0000313" key="1">
    <source>
        <dbReference type="EMBL" id="KAI8535069.1"/>
    </source>
</evidence>
<keyword evidence="2" id="KW-1185">Reference proteome</keyword>
<name>A0ACC0M3A2_RHOML</name>
<accession>A0ACC0M3A2</accession>
<sequence length="72" mass="8424">MLIFLRVLWYYVEHFYISHTLAFLFGLPRSRLLRVGLLSVIVLRSFGLALDVVDGRACCRWLMKKSIYIGCN</sequence>
<comment type="caution">
    <text evidence="1">The sequence shown here is derived from an EMBL/GenBank/DDBJ whole genome shotgun (WGS) entry which is preliminary data.</text>
</comment>